<dbReference type="InterPro" id="IPR035965">
    <property type="entry name" value="PAS-like_dom_sf"/>
</dbReference>
<keyword evidence="5" id="KW-1185">Reference proteome</keyword>
<dbReference type="NCBIfam" id="TIGR00229">
    <property type="entry name" value="sensory_box"/>
    <property type="match status" value="1"/>
</dbReference>
<dbReference type="InterPro" id="IPR029787">
    <property type="entry name" value="Nucleotide_cyclase"/>
</dbReference>
<dbReference type="InterPro" id="IPR013767">
    <property type="entry name" value="PAS_fold"/>
</dbReference>
<evidence type="ECO:0000259" key="2">
    <source>
        <dbReference type="PROSITE" id="PS50883"/>
    </source>
</evidence>
<dbReference type="InterPro" id="IPR035919">
    <property type="entry name" value="EAL_sf"/>
</dbReference>
<reference evidence="5" key="1">
    <citation type="journal article" date="2019" name="Int. J. Syst. Evol. Microbiol.">
        <title>The Global Catalogue of Microorganisms (GCM) 10K type strain sequencing project: providing services to taxonomists for standard genome sequencing and annotation.</title>
        <authorList>
            <consortium name="The Broad Institute Genomics Platform"/>
            <consortium name="The Broad Institute Genome Sequencing Center for Infectious Disease"/>
            <person name="Wu L."/>
            <person name="Ma J."/>
        </authorList>
    </citation>
    <scope>NUCLEOTIDE SEQUENCE [LARGE SCALE GENOMIC DNA]</scope>
    <source>
        <strain evidence="5">LMG 29894</strain>
    </source>
</reference>
<dbReference type="Pfam" id="PF00563">
    <property type="entry name" value="EAL"/>
    <property type="match status" value="1"/>
</dbReference>
<dbReference type="PANTHER" id="PTHR44757">
    <property type="entry name" value="DIGUANYLATE CYCLASE DGCP"/>
    <property type="match status" value="1"/>
</dbReference>
<dbReference type="Pfam" id="PF00989">
    <property type="entry name" value="PAS"/>
    <property type="match status" value="1"/>
</dbReference>
<dbReference type="Proteomes" id="UP001595791">
    <property type="component" value="Unassembled WGS sequence"/>
</dbReference>
<dbReference type="EMBL" id="JBHSBU010000001">
    <property type="protein sequence ID" value="MFC4157896.1"/>
    <property type="molecule type" value="Genomic_DNA"/>
</dbReference>
<dbReference type="Gene3D" id="3.30.450.20">
    <property type="entry name" value="PAS domain"/>
    <property type="match status" value="1"/>
</dbReference>
<dbReference type="SMART" id="SM00267">
    <property type="entry name" value="GGDEF"/>
    <property type="match status" value="1"/>
</dbReference>
<accession>A0ABV8MKP5</accession>
<dbReference type="PROSITE" id="PS50887">
    <property type="entry name" value="GGDEF"/>
    <property type="match status" value="1"/>
</dbReference>
<dbReference type="Gene3D" id="3.20.20.450">
    <property type="entry name" value="EAL domain"/>
    <property type="match status" value="1"/>
</dbReference>
<evidence type="ECO:0000259" key="1">
    <source>
        <dbReference type="PROSITE" id="PS50112"/>
    </source>
</evidence>
<dbReference type="CDD" id="cd01948">
    <property type="entry name" value="EAL"/>
    <property type="match status" value="1"/>
</dbReference>
<dbReference type="PROSITE" id="PS50883">
    <property type="entry name" value="EAL"/>
    <property type="match status" value="1"/>
</dbReference>
<dbReference type="PROSITE" id="PS50112">
    <property type="entry name" value="PAS"/>
    <property type="match status" value="1"/>
</dbReference>
<protein>
    <submittedName>
        <fullName evidence="4">Bifunctional diguanylate cyclase/phosphodiesterase</fullName>
    </submittedName>
</protein>
<dbReference type="Pfam" id="PF00990">
    <property type="entry name" value="GGDEF"/>
    <property type="match status" value="1"/>
</dbReference>
<dbReference type="RefSeq" id="WP_378160025.1">
    <property type="nucleotide sequence ID" value="NZ_JBHSBU010000001.1"/>
</dbReference>
<dbReference type="InterPro" id="IPR052155">
    <property type="entry name" value="Biofilm_reg_signaling"/>
</dbReference>
<feature type="domain" description="EAL" evidence="2">
    <location>
        <begin position="326"/>
        <end position="580"/>
    </location>
</feature>
<dbReference type="InterPro" id="IPR000160">
    <property type="entry name" value="GGDEF_dom"/>
</dbReference>
<evidence type="ECO:0000313" key="4">
    <source>
        <dbReference type="EMBL" id="MFC4157896.1"/>
    </source>
</evidence>
<evidence type="ECO:0000259" key="3">
    <source>
        <dbReference type="PROSITE" id="PS50887"/>
    </source>
</evidence>
<comment type="caution">
    <text evidence="4">The sequence shown here is derived from an EMBL/GenBank/DDBJ whole genome shotgun (WGS) entry which is preliminary data.</text>
</comment>
<feature type="domain" description="GGDEF" evidence="3">
    <location>
        <begin position="185"/>
        <end position="317"/>
    </location>
</feature>
<dbReference type="CDD" id="cd01949">
    <property type="entry name" value="GGDEF"/>
    <property type="match status" value="1"/>
</dbReference>
<dbReference type="Gene3D" id="3.30.70.270">
    <property type="match status" value="1"/>
</dbReference>
<dbReference type="NCBIfam" id="TIGR00254">
    <property type="entry name" value="GGDEF"/>
    <property type="match status" value="1"/>
</dbReference>
<dbReference type="SUPFAM" id="SSF141868">
    <property type="entry name" value="EAL domain-like"/>
    <property type="match status" value="1"/>
</dbReference>
<dbReference type="SMART" id="SM00091">
    <property type="entry name" value="PAS"/>
    <property type="match status" value="1"/>
</dbReference>
<name>A0ABV8MKP5_9NEIS</name>
<dbReference type="SUPFAM" id="SSF55073">
    <property type="entry name" value="Nucleotide cyclase"/>
    <property type="match status" value="1"/>
</dbReference>
<evidence type="ECO:0000313" key="5">
    <source>
        <dbReference type="Proteomes" id="UP001595791"/>
    </source>
</evidence>
<organism evidence="4 5">
    <name type="scientific">Chitinimonas lacunae</name>
    <dbReference type="NCBI Taxonomy" id="1963018"/>
    <lineage>
        <taxon>Bacteria</taxon>
        <taxon>Pseudomonadati</taxon>
        <taxon>Pseudomonadota</taxon>
        <taxon>Betaproteobacteria</taxon>
        <taxon>Neisseriales</taxon>
        <taxon>Chitinibacteraceae</taxon>
        <taxon>Chitinimonas</taxon>
    </lineage>
</organism>
<feature type="domain" description="PAS" evidence="1">
    <location>
        <begin position="44"/>
        <end position="74"/>
    </location>
</feature>
<gene>
    <name evidence="4" type="ORF">ACFOW7_00865</name>
</gene>
<dbReference type="InterPro" id="IPR000014">
    <property type="entry name" value="PAS"/>
</dbReference>
<dbReference type="InterPro" id="IPR043128">
    <property type="entry name" value="Rev_trsase/Diguanyl_cyclase"/>
</dbReference>
<proteinExistence type="predicted"/>
<dbReference type="InterPro" id="IPR001633">
    <property type="entry name" value="EAL_dom"/>
</dbReference>
<dbReference type="SUPFAM" id="SSF55785">
    <property type="entry name" value="PYP-like sensor domain (PAS domain)"/>
    <property type="match status" value="1"/>
</dbReference>
<dbReference type="PANTHER" id="PTHR44757:SF2">
    <property type="entry name" value="BIOFILM ARCHITECTURE MAINTENANCE PROTEIN MBAA"/>
    <property type="match status" value="1"/>
</dbReference>
<dbReference type="CDD" id="cd00130">
    <property type="entry name" value="PAS"/>
    <property type="match status" value="1"/>
</dbReference>
<dbReference type="SMART" id="SM00052">
    <property type="entry name" value="EAL"/>
    <property type="match status" value="1"/>
</dbReference>
<sequence>MSFPLHFHYPGAPDLAWPVSCSNDQLRHMLLVDAVSLALTGNGVVLLDTAGLVLDVNPAAEAMVGWEADQLRGQHCELFVWNIDGTSLLPDLLPHLHDEGRWSGEAYVRHHHGHTLPVRLHLQLIAPGYGHDGCCVAVFCDLSRSRMDQSLITQLTRFDTLTGLPNWEAVQERLQQLLTTTPVPSAVAVLLLDLDRFKAINDAMGQVVGDCIIESLASRLVWCAGSEAMVARRSGDEFCLVLPSADAEAAGQLAERVLALVAQPMELAHQQYILSACIGISLYPEHGESAAQLLSNAGSALHLAKQAGQGNIRFFSHDLTEQARRRRTLEEGLHRALEREEFFLCYQPQLDLHGGATVGMEALIRWRGPDGQLVAPMEFIPLAEQTGQILAIGQWVLRQACRQGRAWHDAGFSTLQMAVNLSPCQFLQDNLPQLLDQVLLETGFPAHCLELEITEGVLMHDPVRAARMLAVLREMGVGFSVDDFGTGYSSLAYLKRFQLDRLKIDRSFVRDCCHDRQDGAIVDAIISLARNLGLDVIAEGVETASQLDFLRAQGCGLVQGYLFSPPLPASEVTGWLTSSIAARGPV</sequence>